<protein>
    <recommendedName>
        <fullName evidence="2">anthranilate synthase</fullName>
        <ecNumber evidence="2">4.1.3.27</ecNumber>
    </recommendedName>
</protein>
<evidence type="ECO:0000256" key="6">
    <source>
        <dbReference type="ARBA" id="ARBA00023141"/>
    </source>
</evidence>
<dbReference type="NCBIfam" id="TIGR00566">
    <property type="entry name" value="trpG_papA"/>
    <property type="match status" value="1"/>
</dbReference>
<evidence type="ECO:0000256" key="2">
    <source>
        <dbReference type="ARBA" id="ARBA00012266"/>
    </source>
</evidence>
<dbReference type="PRINTS" id="PR00096">
    <property type="entry name" value="GATASE"/>
</dbReference>
<dbReference type="CDD" id="cd01743">
    <property type="entry name" value="GATase1_Anthranilate_Synthase"/>
    <property type="match status" value="1"/>
</dbReference>
<feature type="domain" description="Glutamine amidotransferase" evidence="9">
    <location>
        <begin position="4"/>
        <end position="187"/>
    </location>
</feature>
<dbReference type="GO" id="GO:0005829">
    <property type="term" value="C:cytosol"/>
    <property type="evidence" value="ECO:0007669"/>
    <property type="project" value="TreeGrafter"/>
</dbReference>
<organism evidence="10 11">
    <name type="scientific">Methanospirillum stamsii</name>
    <dbReference type="NCBI Taxonomy" id="1277351"/>
    <lineage>
        <taxon>Archaea</taxon>
        <taxon>Methanobacteriati</taxon>
        <taxon>Methanobacteriota</taxon>
        <taxon>Stenosarchaea group</taxon>
        <taxon>Methanomicrobia</taxon>
        <taxon>Methanomicrobiales</taxon>
        <taxon>Methanospirillaceae</taxon>
        <taxon>Methanospirillum</taxon>
    </lineage>
</organism>
<comment type="pathway">
    <text evidence="1">Amino-acid biosynthesis; L-tryptophan biosynthesis; L-tryptophan from chorismate: step 1/5.</text>
</comment>
<evidence type="ECO:0000313" key="11">
    <source>
        <dbReference type="Proteomes" id="UP000245934"/>
    </source>
</evidence>
<dbReference type="GO" id="GO:0000162">
    <property type="term" value="P:L-tryptophan biosynthetic process"/>
    <property type="evidence" value="ECO:0007669"/>
    <property type="project" value="UniProtKB-KW"/>
</dbReference>
<dbReference type="InterPro" id="IPR050472">
    <property type="entry name" value="Anth_synth/Amidotransfase"/>
</dbReference>
<dbReference type="GO" id="GO:0004049">
    <property type="term" value="F:anthranilate synthase activity"/>
    <property type="evidence" value="ECO:0007669"/>
    <property type="project" value="UniProtKB-EC"/>
</dbReference>
<dbReference type="Proteomes" id="UP000245934">
    <property type="component" value="Unassembled WGS sequence"/>
</dbReference>
<gene>
    <name evidence="10" type="ORF">DLD82_12430</name>
</gene>
<proteinExistence type="predicted"/>
<keyword evidence="11" id="KW-1185">Reference proteome</keyword>
<dbReference type="GeneID" id="97608309"/>
<dbReference type="OrthoDB" id="3321at2157"/>
<keyword evidence="7" id="KW-0456">Lyase</keyword>
<evidence type="ECO:0000313" key="10">
    <source>
        <dbReference type="EMBL" id="PWR72388.1"/>
    </source>
</evidence>
<dbReference type="PANTHER" id="PTHR43418">
    <property type="entry name" value="MULTIFUNCTIONAL TRYPTOPHAN BIOSYNTHESIS PROTEIN-RELATED"/>
    <property type="match status" value="1"/>
</dbReference>
<dbReference type="AlphaFoldDB" id="A0A2V2N7B1"/>
<dbReference type="PRINTS" id="PR00099">
    <property type="entry name" value="CPSGATASE"/>
</dbReference>
<dbReference type="EMBL" id="QGMZ01000027">
    <property type="protein sequence ID" value="PWR72388.1"/>
    <property type="molecule type" value="Genomic_DNA"/>
</dbReference>
<evidence type="ECO:0000256" key="4">
    <source>
        <dbReference type="ARBA" id="ARBA00022822"/>
    </source>
</evidence>
<evidence type="ECO:0000256" key="5">
    <source>
        <dbReference type="ARBA" id="ARBA00022962"/>
    </source>
</evidence>
<dbReference type="Pfam" id="PF00117">
    <property type="entry name" value="GATase"/>
    <property type="match status" value="1"/>
</dbReference>
<comment type="caution">
    <text evidence="10">The sequence shown here is derived from an EMBL/GenBank/DDBJ whole genome shotgun (WGS) entry which is preliminary data.</text>
</comment>
<dbReference type="PANTHER" id="PTHR43418:SF4">
    <property type="entry name" value="MULTIFUNCTIONAL TRYPTOPHAN BIOSYNTHESIS PROTEIN"/>
    <property type="match status" value="1"/>
</dbReference>
<accession>A0A2V2N7B1</accession>
<dbReference type="SUPFAM" id="SSF52317">
    <property type="entry name" value="Class I glutamine amidotransferase-like"/>
    <property type="match status" value="1"/>
</dbReference>
<keyword evidence="4" id="KW-0822">Tryptophan biosynthesis</keyword>
<evidence type="ECO:0000256" key="7">
    <source>
        <dbReference type="ARBA" id="ARBA00023239"/>
    </source>
</evidence>
<keyword evidence="5" id="KW-0315">Glutamine amidotransferase</keyword>
<dbReference type="RefSeq" id="WP_109941448.1">
    <property type="nucleotide sequence ID" value="NZ_CP176366.1"/>
</dbReference>
<evidence type="ECO:0000256" key="1">
    <source>
        <dbReference type="ARBA" id="ARBA00004873"/>
    </source>
</evidence>
<comment type="catalytic activity">
    <reaction evidence="8">
        <text>chorismate + L-glutamine = anthranilate + pyruvate + L-glutamate + H(+)</text>
        <dbReference type="Rhea" id="RHEA:21732"/>
        <dbReference type="ChEBI" id="CHEBI:15361"/>
        <dbReference type="ChEBI" id="CHEBI:15378"/>
        <dbReference type="ChEBI" id="CHEBI:16567"/>
        <dbReference type="ChEBI" id="CHEBI:29748"/>
        <dbReference type="ChEBI" id="CHEBI:29985"/>
        <dbReference type="ChEBI" id="CHEBI:58359"/>
        <dbReference type="EC" id="4.1.3.27"/>
    </reaction>
</comment>
<sequence>MNVVIVDCFDSFTYNLYQLVGTLGANPIPLTSDKTIQEIKNADPDRIILSPGPGTPKDAGVCAEVIRTYSGKVPILGVCLGHQTIIDTYGGTISRMQNPVHGMTSEIENNGEGIFSGVPTKFHAARYHSLAVVPDTLPADFCITAATIDDGTIMAVSHVKYPIYGLQFHPESIMTPAGQMIMKNFLHHGGEC</sequence>
<dbReference type="FunFam" id="3.40.50.880:FF:000003">
    <property type="entry name" value="Anthranilate synthase component II"/>
    <property type="match status" value="1"/>
</dbReference>
<dbReference type="InterPro" id="IPR006221">
    <property type="entry name" value="TrpG/PapA_dom"/>
</dbReference>
<dbReference type="Gene3D" id="3.40.50.880">
    <property type="match status" value="1"/>
</dbReference>
<name>A0A2V2N7B1_9EURY</name>
<dbReference type="PRINTS" id="PR00097">
    <property type="entry name" value="ANTSNTHASEII"/>
</dbReference>
<evidence type="ECO:0000256" key="8">
    <source>
        <dbReference type="ARBA" id="ARBA00047683"/>
    </source>
</evidence>
<evidence type="ECO:0000259" key="9">
    <source>
        <dbReference type="Pfam" id="PF00117"/>
    </source>
</evidence>
<dbReference type="InterPro" id="IPR017926">
    <property type="entry name" value="GATASE"/>
</dbReference>
<keyword evidence="6" id="KW-0057">Aromatic amino acid biosynthesis</keyword>
<keyword evidence="3" id="KW-0028">Amino-acid biosynthesis</keyword>
<dbReference type="PROSITE" id="PS51273">
    <property type="entry name" value="GATASE_TYPE_1"/>
    <property type="match status" value="1"/>
</dbReference>
<reference evidence="10 11" key="1">
    <citation type="submission" date="2018-05" db="EMBL/GenBank/DDBJ databases">
        <title>Draft genome of Methanospirillum stamsii Pt1.</title>
        <authorList>
            <person name="Dueholm M.S."/>
            <person name="Nielsen P.H."/>
            <person name="Bakmann L.F."/>
            <person name="Otzen D.E."/>
        </authorList>
    </citation>
    <scope>NUCLEOTIDE SEQUENCE [LARGE SCALE GENOMIC DNA]</scope>
    <source>
        <strain evidence="10 11">Pt1</strain>
    </source>
</reference>
<dbReference type="InterPro" id="IPR029062">
    <property type="entry name" value="Class_I_gatase-like"/>
</dbReference>
<evidence type="ECO:0000256" key="3">
    <source>
        <dbReference type="ARBA" id="ARBA00022605"/>
    </source>
</evidence>
<dbReference type="EC" id="4.1.3.27" evidence="2"/>